<evidence type="ECO:0000259" key="13">
    <source>
        <dbReference type="SMART" id="SM00756"/>
    </source>
</evidence>
<evidence type="ECO:0000256" key="7">
    <source>
        <dbReference type="ARBA" id="ARBA00022989"/>
    </source>
</evidence>
<dbReference type="InterPro" id="IPR042406">
    <property type="entry name" value="VKORC1/VKORC1L1"/>
</dbReference>
<dbReference type="InterPro" id="IPR012932">
    <property type="entry name" value="VKOR"/>
</dbReference>
<evidence type="ECO:0000313" key="14">
    <source>
        <dbReference type="EMBL" id="TRY76394.1"/>
    </source>
</evidence>
<dbReference type="AlphaFoldDB" id="A0A553PFE5"/>
<feature type="domain" description="Vitamin K epoxide reductase" evidence="13">
    <location>
        <begin position="3"/>
        <end position="151"/>
    </location>
</feature>
<evidence type="ECO:0000256" key="11">
    <source>
        <dbReference type="ARBA" id="ARBA00023284"/>
    </source>
</evidence>
<evidence type="ECO:0000256" key="4">
    <source>
        <dbReference type="ARBA" id="ARBA00022692"/>
    </source>
</evidence>
<keyword evidence="4 12" id="KW-0812">Transmembrane</keyword>
<comment type="similarity">
    <text evidence="2">Belongs to the VKOR family.</text>
</comment>
<accession>A0A553PFE5</accession>
<evidence type="ECO:0000256" key="5">
    <source>
        <dbReference type="ARBA" id="ARBA00022719"/>
    </source>
</evidence>
<dbReference type="STRING" id="6832.A0A553PFE5"/>
<evidence type="ECO:0000256" key="1">
    <source>
        <dbReference type="ARBA" id="ARBA00004477"/>
    </source>
</evidence>
<dbReference type="SMART" id="SM00756">
    <property type="entry name" value="VKc"/>
    <property type="match status" value="1"/>
</dbReference>
<feature type="transmembrane region" description="Helical" evidence="12">
    <location>
        <begin position="80"/>
        <end position="98"/>
    </location>
</feature>
<evidence type="ECO:0000256" key="2">
    <source>
        <dbReference type="ARBA" id="ARBA00006214"/>
    </source>
</evidence>
<evidence type="ECO:0000256" key="10">
    <source>
        <dbReference type="ARBA" id="ARBA00023157"/>
    </source>
</evidence>
<dbReference type="Gene3D" id="1.20.1440.130">
    <property type="entry name" value="VKOR domain"/>
    <property type="match status" value="1"/>
</dbReference>
<dbReference type="InterPro" id="IPR038354">
    <property type="entry name" value="VKOR_sf"/>
</dbReference>
<evidence type="ECO:0000256" key="6">
    <source>
        <dbReference type="ARBA" id="ARBA00022824"/>
    </source>
</evidence>
<keyword evidence="7 12" id="KW-1133">Transmembrane helix</keyword>
<feature type="transmembrane region" description="Helical" evidence="12">
    <location>
        <begin position="9"/>
        <end position="27"/>
    </location>
</feature>
<dbReference type="Proteomes" id="UP000318571">
    <property type="component" value="Chromosome 5"/>
</dbReference>
<feature type="transmembrane region" description="Helical" evidence="12">
    <location>
        <begin position="105"/>
        <end position="123"/>
    </location>
</feature>
<evidence type="ECO:0000256" key="9">
    <source>
        <dbReference type="ARBA" id="ARBA00023136"/>
    </source>
</evidence>
<dbReference type="EMBL" id="VCGU01000004">
    <property type="protein sequence ID" value="TRY76394.1"/>
    <property type="molecule type" value="Genomic_DNA"/>
</dbReference>
<sequence length="188" mass="21690">MSVCSSRAFCLYFNIIGFLLSGYAFYVEMKVKEDPTYKPLCDLDENISCTKPFNSTYGKGFGVVDKVLPADHWLNQPNPIYGFGLYSLTTLLSLFRYHFLSKIQFYVVLLANFGSIYLGYILYFVLENLCVVCVAIYATNFLLLIASFAKMRSTRLGTRRMDIREHGQQDRNLRLPTSSNRRDFKKNI</sequence>
<comment type="subcellular location">
    <subcellularLocation>
        <location evidence="1">Endoplasmic reticulum membrane</location>
        <topology evidence="1">Multi-pass membrane protein</topology>
    </subcellularLocation>
</comment>
<protein>
    <recommendedName>
        <fullName evidence="3">vitamin-K-epoxide reductase (warfarin-sensitive)</fullName>
        <ecNumber evidence="3">1.17.4.4</ecNumber>
    </recommendedName>
</protein>
<keyword evidence="15" id="KW-1185">Reference proteome</keyword>
<keyword evidence="8" id="KW-0560">Oxidoreductase</keyword>
<keyword evidence="5" id="KW-0874">Quinone</keyword>
<proteinExistence type="inferred from homology"/>
<name>A0A553PFE5_TIGCA</name>
<comment type="caution">
    <text evidence="14">The sequence shown here is derived from an EMBL/GenBank/DDBJ whole genome shotgun (WGS) entry which is preliminary data.</text>
</comment>
<keyword evidence="6" id="KW-0256">Endoplasmic reticulum</keyword>
<dbReference type="GO" id="GO:0048038">
    <property type="term" value="F:quinone binding"/>
    <property type="evidence" value="ECO:0007669"/>
    <property type="project" value="UniProtKB-KW"/>
</dbReference>
<evidence type="ECO:0000256" key="8">
    <source>
        <dbReference type="ARBA" id="ARBA00023002"/>
    </source>
</evidence>
<keyword evidence="9 12" id="KW-0472">Membrane</keyword>
<evidence type="ECO:0000256" key="12">
    <source>
        <dbReference type="SAM" id="Phobius"/>
    </source>
</evidence>
<keyword evidence="11" id="KW-0676">Redox-active center</keyword>
<dbReference type="GO" id="GO:0042373">
    <property type="term" value="P:vitamin K metabolic process"/>
    <property type="evidence" value="ECO:0007669"/>
    <property type="project" value="InterPro"/>
</dbReference>
<gene>
    <name evidence="14" type="ORF">TCAL_12002</name>
</gene>
<evidence type="ECO:0000256" key="3">
    <source>
        <dbReference type="ARBA" id="ARBA00012278"/>
    </source>
</evidence>
<dbReference type="Pfam" id="PF07884">
    <property type="entry name" value="VKOR"/>
    <property type="match status" value="1"/>
</dbReference>
<dbReference type="OMA" id="YVINFAL"/>
<dbReference type="PANTHER" id="PTHR14519:SF8">
    <property type="entry name" value="VITAMIN K EPOXIDE REDUCTASE COMPLEX SUBUNIT 1"/>
    <property type="match status" value="1"/>
</dbReference>
<dbReference type="EC" id="1.17.4.4" evidence="3"/>
<evidence type="ECO:0000313" key="15">
    <source>
        <dbReference type="Proteomes" id="UP000318571"/>
    </source>
</evidence>
<dbReference type="GO" id="GO:0047057">
    <property type="term" value="F:vitamin-K-epoxide reductase (warfarin-sensitive) activity"/>
    <property type="evidence" value="ECO:0007669"/>
    <property type="project" value="UniProtKB-EC"/>
</dbReference>
<keyword evidence="10" id="KW-1015">Disulfide bond</keyword>
<dbReference type="CDD" id="cd12917">
    <property type="entry name" value="VKOR_euk"/>
    <property type="match status" value="1"/>
</dbReference>
<feature type="transmembrane region" description="Helical" evidence="12">
    <location>
        <begin position="129"/>
        <end position="149"/>
    </location>
</feature>
<dbReference type="OrthoDB" id="17010at2759"/>
<dbReference type="PANTHER" id="PTHR14519">
    <property type="entry name" value="VITAMIN K EPOXIDE REDUCTASE COMPLEX, SUBUNIT 1"/>
    <property type="match status" value="1"/>
</dbReference>
<organism evidence="14 15">
    <name type="scientific">Tigriopus californicus</name>
    <name type="common">Marine copepod</name>
    <dbReference type="NCBI Taxonomy" id="6832"/>
    <lineage>
        <taxon>Eukaryota</taxon>
        <taxon>Metazoa</taxon>
        <taxon>Ecdysozoa</taxon>
        <taxon>Arthropoda</taxon>
        <taxon>Crustacea</taxon>
        <taxon>Multicrustacea</taxon>
        <taxon>Hexanauplia</taxon>
        <taxon>Copepoda</taxon>
        <taxon>Harpacticoida</taxon>
        <taxon>Harpacticidae</taxon>
        <taxon>Tigriopus</taxon>
    </lineage>
</organism>
<dbReference type="GO" id="GO:0005789">
    <property type="term" value="C:endoplasmic reticulum membrane"/>
    <property type="evidence" value="ECO:0007669"/>
    <property type="project" value="UniProtKB-SubCell"/>
</dbReference>
<reference evidence="14 15" key="1">
    <citation type="journal article" date="2018" name="Nat. Ecol. Evol.">
        <title>Genomic signatures of mitonuclear coevolution across populations of Tigriopus californicus.</title>
        <authorList>
            <person name="Barreto F.S."/>
            <person name="Watson E.T."/>
            <person name="Lima T.G."/>
            <person name="Willett C.S."/>
            <person name="Edmands S."/>
            <person name="Li W."/>
            <person name="Burton R.S."/>
        </authorList>
    </citation>
    <scope>NUCLEOTIDE SEQUENCE [LARGE SCALE GENOMIC DNA]</scope>
    <source>
        <strain evidence="14 15">San Diego</strain>
    </source>
</reference>